<keyword evidence="4" id="KW-0963">Cytoplasm</keyword>
<dbReference type="InterPro" id="IPR017856">
    <property type="entry name" value="Integrase-like_N"/>
</dbReference>
<reference evidence="7" key="1">
    <citation type="submission" date="2021-03" db="EMBL/GenBank/DDBJ databases">
        <title>Complete Genome of Pseudoalteromonas xiamenensis STKMTI.2, a new potential marine bacterium producing anti-Vibrio compounds.</title>
        <authorList>
            <person name="Handayani D.P."/>
            <person name="Isnansetyo A."/>
            <person name="Istiqomah I."/>
            <person name="Jumina J."/>
        </authorList>
    </citation>
    <scope>NUCLEOTIDE SEQUENCE</scope>
    <source>
        <strain evidence="7">STKMTI.2</strain>
        <plasmid evidence="7">unnamed5</plasmid>
    </source>
</reference>
<dbReference type="GO" id="GO:0006355">
    <property type="term" value="P:regulation of DNA-templated transcription"/>
    <property type="evidence" value="ECO:0007669"/>
    <property type="project" value="UniProtKB-UniRule"/>
</dbReference>
<dbReference type="Proteomes" id="UP000664904">
    <property type="component" value="Plasmid unnamed5"/>
</dbReference>
<dbReference type="GO" id="GO:0003677">
    <property type="term" value="F:DNA binding"/>
    <property type="evidence" value="ECO:0007669"/>
    <property type="project" value="UniProtKB-UniRule"/>
</dbReference>
<proteinExistence type="inferred from homology"/>
<keyword evidence="7" id="KW-0614">Plasmid</keyword>
<comment type="similarity">
    <text evidence="1 4">Belongs to the TACO1 family.</text>
</comment>
<organism evidence="7 8">
    <name type="scientific">Pseudoalteromonas xiamenensis</name>
    <dbReference type="NCBI Taxonomy" id="882626"/>
    <lineage>
        <taxon>Bacteria</taxon>
        <taxon>Pseudomonadati</taxon>
        <taxon>Pseudomonadota</taxon>
        <taxon>Gammaproteobacteria</taxon>
        <taxon>Alteromonadales</taxon>
        <taxon>Pseudoalteromonadaceae</taxon>
        <taxon>Pseudoalteromonas</taxon>
    </lineage>
</organism>
<protein>
    <recommendedName>
        <fullName evidence="4">Probable transcriptional regulatory protein J5O05_20820</fullName>
    </recommendedName>
</protein>
<geneLocation type="plasmid" evidence="7 8">
    <name>unnamed5</name>
</geneLocation>
<dbReference type="Pfam" id="PF01709">
    <property type="entry name" value="Transcrip_reg"/>
    <property type="match status" value="1"/>
</dbReference>
<dbReference type="PANTHER" id="PTHR12532">
    <property type="entry name" value="TRANSLATIONAL ACTIVATOR OF CYTOCHROME C OXIDASE 1"/>
    <property type="match status" value="1"/>
</dbReference>
<dbReference type="Pfam" id="PF20772">
    <property type="entry name" value="TACO1_YebC_N"/>
    <property type="match status" value="1"/>
</dbReference>
<keyword evidence="4 7" id="KW-0238">DNA-binding</keyword>
<evidence type="ECO:0000313" key="7">
    <source>
        <dbReference type="EMBL" id="QTH73228.1"/>
    </source>
</evidence>
<feature type="domain" description="TACO1/YebC-like second and third" evidence="5">
    <location>
        <begin position="79"/>
        <end position="237"/>
    </location>
</feature>
<evidence type="ECO:0000259" key="5">
    <source>
        <dbReference type="Pfam" id="PF01709"/>
    </source>
</evidence>
<dbReference type="EMBL" id="CP072135">
    <property type="protein sequence ID" value="QTH73228.1"/>
    <property type="molecule type" value="Genomic_DNA"/>
</dbReference>
<dbReference type="InterPro" id="IPR048300">
    <property type="entry name" value="TACO1_YebC-like_2nd/3rd_dom"/>
</dbReference>
<dbReference type="InterPro" id="IPR049083">
    <property type="entry name" value="TACO1_YebC_N"/>
</dbReference>
<keyword evidence="2 4" id="KW-0805">Transcription regulation</keyword>
<dbReference type="GO" id="GO:0005829">
    <property type="term" value="C:cytosol"/>
    <property type="evidence" value="ECO:0007669"/>
    <property type="project" value="TreeGrafter"/>
</dbReference>
<evidence type="ECO:0000256" key="4">
    <source>
        <dbReference type="HAMAP-Rule" id="MF_00693"/>
    </source>
</evidence>
<dbReference type="Gene3D" id="3.30.70.980">
    <property type="match status" value="2"/>
</dbReference>
<accession>A0A975DJZ7</accession>
<feature type="domain" description="TACO1/YebC-like N-terminal" evidence="6">
    <location>
        <begin position="4"/>
        <end position="73"/>
    </location>
</feature>
<dbReference type="InterPro" id="IPR026564">
    <property type="entry name" value="Transcrip_reg_TACO1-like_dom3"/>
</dbReference>
<dbReference type="InterPro" id="IPR029072">
    <property type="entry name" value="YebC-like"/>
</dbReference>
<dbReference type="SUPFAM" id="SSF75625">
    <property type="entry name" value="YebC-like"/>
    <property type="match status" value="1"/>
</dbReference>
<keyword evidence="3 4" id="KW-0804">Transcription</keyword>
<dbReference type="KEGG" id="pxi:J5O05_20820"/>
<dbReference type="Gene3D" id="1.10.10.200">
    <property type="match status" value="1"/>
</dbReference>
<dbReference type="NCBIfam" id="NF009044">
    <property type="entry name" value="PRK12378.1"/>
    <property type="match status" value="1"/>
</dbReference>
<evidence type="ECO:0000259" key="6">
    <source>
        <dbReference type="Pfam" id="PF20772"/>
    </source>
</evidence>
<dbReference type="RefSeq" id="WP_208844847.1">
    <property type="nucleotide sequence ID" value="NZ_CP072135.1"/>
</dbReference>
<dbReference type="AlphaFoldDB" id="A0A975DJZ7"/>
<sequence>MGRAFEVRKNAMAKTAAVKTKVNSKYGKEIYVVAKNGGPDPETNLSLRRLIDKAKKDQVPAHVIEKAIEKAAGGAGEDYSPARYEGYGPGNCMVIVDCLTDNPNRTIKDVRLPFTKTDSKIGSPGCVAHMFDHLAILGFEGDDDEAVLEALMMADVDVTDVEVEDGKVSVFAPHTEYFKTKTALTEAFEGVNFDVDEITFLPQTSVEISDPEVIANFDKFIAMLEDCDDVQNVYHNAVVIRD</sequence>
<evidence type="ECO:0000313" key="8">
    <source>
        <dbReference type="Proteomes" id="UP000664904"/>
    </source>
</evidence>
<comment type="subcellular location">
    <subcellularLocation>
        <location evidence="4">Cytoplasm</location>
    </subcellularLocation>
</comment>
<name>A0A975DJZ7_9GAMM</name>
<evidence type="ECO:0000256" key="1">
    <source>
        <dbReference type="ARBA" id="ARBA00008724"/>
    </source>
</evidence>
<keyword evidence="8" id="KW-1185">Reference proteome</keyword>
<dbReference type="HAMAP" id="MF_00693">
    <property type="entry name" value="Transcrip_reg_TACO1"/>
    <property type="match status" value="1"/>
</dbReference>
<evidence type="ECO:0000256" key="3">
    <source>
        <dbReference type="ARBA" id="ARBA00023163"/>
    </source>
</evidence>
<evidence type="ECO:0000256" key="2">
    <source>
        <dbReference type="ARBA" id="ARBA00023015"/>
    </source>
</evidence>
<dbReference type="InterPro" id="IPR002876">
    <property type="entry name" value="Transcrip_reg_TACO1-like"/>
</dbReference>
<gene>
    <name evidence="7" type="ORF">J5O05_20820</name>
</gene>
<dbReference type="PANTHER" id="PTHR12532:SF0">
    <property type="entry name" value="TRANSLATIONAL ACTIVATOR OF CYTOCHROME C OXIDASE 1"/>
    <property type="match status" value="1"/>
</dbReference>